<name>A0A0A9HLI7_ARUDO</name>
<dbReference type="AlphaFoldDB" id="A0A0A9HLI7"/>
<evidence type="ECO:0000313" key="1">
    <source>
        <dbReference type="EMBL" id="JAE33768.1"/>
    </source>
</evidence>
<reference evidence="1" key="2">
    <citation type="journal article" date="2015" name="Data Brief">
        <title>Shoot transcriptome of the giant reed, Arundo donax.</title>
        <authorList>
            <person name="Barrero R.A."/>
            <person name="Guerrero F.D."/>
            <person name="Moolhuijzen P."/>
            <person name="Goolsby J.A."/>
            <person name="Tidwell J."/>
            <person name="Bellgard S.E."/>
            <person name="Bellgard M.I."/>
        </authorList>
    </citation>
    <scope>NUCLEOTIDE SEQUENCE</scope>
    <source>
        <tissue evidence="1">Shoot tissue taken approximately 20 cm above the soil surface</tissue>
    </source>
</reference>
<reference evidence="1" key="1">
    <citation type="submission" date="2014-09" db="EMBL/GenBank/DDBJ databases">
        <authorList>
            <person name="Magalhaes I.L.F."/>
            <person name="Oliveira U."/>
            <person name="Santos F.R."/>
            <person name="Vidigal T.H.D.A."/>
            <person name="Brescovit A.D."/>
            <person name="Santos A.J."/>
        </authorList>
    </citation>
    <scope>NUCLEOTIDE SEQUENCE</scope>
    <source>
        <tissue evidence="1">Shoot tissue taken approximately 20 cm above the soil surface</tissue>
    </source>
</reference>
<accession>A0A0A9HLI7</accession>
<protein>
    <submittedName>
        <fullName evidence="1">Uncharacterized protein</fullName>
    </submittedName>
</protein>
<organism evidence="1">
    <name type="scientific">Arundo donax</name>
    <name type="common">Giant reed</name>
    <name type="synonym">Donax arundinaceus</name>
    <dbReference type="NCBI Taxonomy" id="35708"/>
    <lineage>
        <taxon>Eukaryota</taxon>
        <taxon>Viridiplantae</taxon>
        <taxon>Streptophyta</taxon>
        <taxon>Embryophyta</taxon>
        <taxon>Tracheophyta</taxon>
        <taxon>Spermatophyta</taxon>
        <taxon>Magnoliopsida</taxon>
        <taxon>Liliopsida</taxon>
        <taxon>Poales</taxon>
        <taxon>Poaceae</taxon>
        <taxon>PACMAD clade</taxon>
        <taxon>Arundinoideae</taxon>
        <taxon>Arundineae</taxon>
        <taxon>Arundo</taxon>
    </lineage>
</organism>
<dbReference type="EMBL" id="GBRH01164128">
    <property type="protein sequence ID" value="JAE33768.1"/>
    <property type="molecule type" value="Transcribed_RNA"/>
</dbReference>
<proteinExistence type="predicted"/>
<sequence>MIFFPDCCAGLYRKERCDKPIGVLMLIKT</sequence>